<evidence type="ECO:0000256" key="6">
    <source>
        <dbReference type="SAM" id="MobiDB-lite"/>
    </source>
</evidence>
<comment type="similarity">
    <text evidence="2">Belongs to the TDE1 family.</text>
</comment>
<feature type="transmembrane region" description="Helical" evidence="7">
    <location>
        <begin position="19"/>
        <end position="37"/>
    </location>
</feature>
<keyword evidence="4 7" id="KW-1133">Transmembrane helix</keyword>
<evidence type="ECO:0000256" key="7">
    <source>
        <dbReference type="SAM" id="Phobius"/>
    </source>
</evidence>
<name>A0A076FKX3_PARNA</name>
<dbReference type="PANTHER" id="PTHR10383">
    <property type="entry name" value="SERINE INCORPORATOR"/>
    <property type="match status" value="1"/>
</dbReference>
<proteinExistence type="evidence at transcript level"/>
<feature type="non-terminal residue" evidence="8">
    <location>
        <position position="1"/>
    </location>
</feature>
<dbReference type="GO" id="GO:0016020">
    <property type="term" value="C:membrane"/>
    <property type="evidence" value="ECO:0007669"/>
    <property type="project" value="UniProtKB-SubCell"/>
</dbReference>
<evidence type="ECO:0000256" key="2">
    <source>
        <dbReference type="ARBA" id="ARBA00006665"/>
    </source>
</evidence>
<dbReference type="PANTHER" id="PTHR10383:SF9">
    <property type="entry name" value="SERINE INCORPORATOR, ISOFORM F"/>
    <property type="match status" value="1"/>
</dbReference>
<evidence type="ECO:0000256" key="4">
    <source>
        <dbReference type="ARBA" id="ARBA00022989"/>
    </source>
</evidence>
<dbReference type="AlphaFoldDB" id="A0A076FKX3"/>
<feature type="transmembrane region" description="Helical" evidence="7">
    <location>
        <begin position="430"/>
        <end position="451"/>
    </location>
</feature>
<dbReference type="EMBL" id="KF516667">
    <property type="protein sequence ID" value="AII16571.1"/>
    <property type="molecule type" value="mRNA"/>
</dbReference>
<evidence type="ECO:0000256" key="1">
    <source>
        <dbReference type="ARBA" id="ARBA00004141"/>
    </source>
</evidence>
<organism evidence="8">
    <name type="scientific">Paracyclopina nana</name>
    <name type="common">Marine copepod</name>
    <dbReference type="NCBI Taxonomy" id="565004"/>
    <lineage>
        <taxon>Eukaryota</taxon>
        <taxon>Metazoa</taxon>
        <taxon>Ecdysozoa</taxon>
        <taxon>Arthropoda</taxon>
        <taxon>Crustacea</taxon>
        <taxon>Multicrustacea</taxon>
        <taxon>Hexanauplia</taxon>
        <taxon>Copepoda</taxon>
        <taxon>Cyclopoida</taxon>
        <taxon>Cyclopettidae</taxon>
        <taxon>Paracyclopina</taxon>
    </lineage>
</organism>
<feature type="transmembrane region" description="Helical" evidence="7">
    <location>
        <begin position="180"/>
        <end position="202"/>
    </location>
</feature>
<feature type="region of interest" description="Disordered" evidence="6">
    <location>
        <begin position="331"/>
        <end position="355"/>
    </location>
</feature>
<reference evidence="8" key="1">
    <citation type="submission" date="2013-08" db="EMBL/GenBank/DDBJ databases">
        <title>Paracyclopina nana immune related genes.</title>
        <authorList>
            <person name="Kim B.-M."/>
            <person name="Rhee J.-S."/>
            <person name="Lee J.-S."/>
        </authorList>
    </citation>
    <scope>NUCLEOTIDE SEQUENCE</scope>
</reference>
<protein>
    <submittedName>
        <fullName evidence="8">Tumor differentially expressed protein 5</fullName>
    </submittedName>
</protein>
<comment type="subcellular location">
    <subcellularLocation>
        <location evidence="1">Membrane</location>
        <topology evidence="1">Multi-pass membrane protein</topology>
    </subcellularLocation>
</comment>
<feature type="transmembrane region" description="Helical" evidence="7">
    <location>
        <begin position="307"/>
        <end position="325"/>
    </location>
</feature>
<feature type="transmembrane region" description="Helical" evidence="7">
    <location>
        <begin position="72"/>
        <end position="95"/>
    </location>
</feature>
<feature type="transmembrane region" description="Helical" evidence="7">
    <location>
        <begin position="254"/>
        <end position="272"/>
    </location>
</feature>
<feature type="transmembrane region" description="Helical" evidence="7">
    <location>
        <begin position="214"/>
        <end position="233"/>
    </location>
</feature>
<dbReference type="Pfam" id="PF03348">
    <property type="entry name" value="Serinc"/>
    <property type="match status" value="1"/>
</dbReference>
<dbReference type="InterPro" id="IPR005016">
    <property type="entry name" value="TDE1/TMS"/>
</dbReference>
<keyword evidence="5 7" id="KW-0472">Membrane</keyword>
<keyword evidence="3 7" id="KW-0812">Transmembrane</keyword>
<feature type="compositionally biased region" description="Low complexity" evidence="6">
    <location>
        <begin position="342"/>
        <end position="353"/>
    </location>
</feature>
<feature type="transmembrane region" description="Helical" evidence="7">
    <location>
        <begin position="138"/>
        <end position="159"/>
    </location>
</feature>
<sequence length="569" mass="63286">CRLCCQVCPATQESTSTKFIYSLILVVAASLMGAFLIPSVQQQLQFVFRDFNATCIDLKIGSNCMKMTGYIAIYKVSFSITIFFLAMFCITIGVTTSKGVRACIHNGFWLIKVLVIAIVIVAAFVIPISHLNQLHSGWIYATLVGNCLFIVLQMICLIDGTGSVCTSLDKIVARSRWWRFIEAFLAIFVMSLWMAMAIVIFITHGRQEYCLTKHLVIIFNTGFCITLVLASLTPCARRPGVGSSQDHGRFGGRLFQAGSVIVYITYWTWSAMQSSPERPGIVELSTFLMDEDDLTCQVHNTVVAENGLLGAASFMMFITIAYVGSDLGGVRQKRSSSGGQDNNAPNKPNNATTIPVSFPSSESCVTYTTRGQYLGSLERNDEPRFCVCLQQMPEPTTSPDWFDMQPTRELSGGQSVIRNDIWYTSYSYPFFHMSMALGTMFITTQLTRWFAPMEYQIVDFDKSWATVGLKLACAWSCGLMYLLYLLFPDRWRCWRLSEADRVFMARSGQDYYDGDLRSEATLMTPAAAAVTTATPSVSTSASISADHAIRTLPTSTNATTTHQQSFSHM</sequence>
<feature type="non-terminal residue" evidence="8">
    <location>
        <position position="569"/>
    </location>
</feature>
<accession>A0A076FKX3</accession>
<evidence type="ECO:0000256" key="5">
    <source>
        <dbReference type="ARBA" id="ARBA00023136"/>
    </source>
</evidence>
<feature type="transmembrane region" description="Helical" evidence="7">
    <location>
        <begin position="107"/>
        <end position="126"/>
    </location>
</feature>
<feature type="transmembrane region" description="Helical" evidence="7">
    <location>
        <begin position="463"/>
        <end position="487"/>
    </location>
</feature>
<evidence type="ECO:0000313" key="8">
    <source>
        <dbReference type="EMBL" id="AII16571.1"/>
    </source>
</evidence>
<evidence type="ECO:0000256" key="3">
    <source>
        <dbReference type="ARBA" id="ARBA00022692"/>
    </source>
</evidence>